<evidence type="ECO:0000313" key="3">
    <source>
        <dbReference type="Proteomes" id="UP001607302"/>
    </source>
</evidence>
<evidence type="ECO:0000313" key="2">
    <source>
        <dbReference type="EMBL" id="KAL2733716.1"/>
    </source>
</evidence>
<protein>
    <submittedName>
        <fullName evidence="2">Uncharacterized protein</fullName>
    </submittedName>
</protein>
<evidence type="ECO:0000256" key="1">
    <source>
        <dbReference type="SAM" id="MobiDB-lite"/>
    </source>
</evidence>
<gene>
    <name evidence="2" type="ORF">V1478_003414</name>
</gene>
<sequence length="118" mass="13159">MDGRKNVKKEERKRADVSKMVGPRLESYFSLLPLLPSTDDDDDDGGGGDDDGDDDYDYDDDDDDDDDEEEVDENENEDEDEDEDDDDNDAVESRGIKASVGWQMPTALESTVITDVGN</sequence>
<feature type="compositionally biased region" description="Polar residues" evidence="1">
    <location>
        <begin position="108"/>
        <end position="118"/>
    </location>
</feature>
<organism evidence="2 3">
    <name type="scientific">Vespula squamosa</name>
    <name type="common">Southern yellow jacket</name>
    <name type="synonym">Wasp</name>
    <dbReference type="NCBI Taxonomy" id="30214"/>
    <lineage>
        <taxon>Eukaryota</taxon>
        <taxon>Metazoa</taxon>
        <taxon>Ecdysozoa</taxon>
        <taxon>Arthropoda</taxon>
        <taxon>Hexapoda</taxon>
        <taxon>Insecta</taxon>
        <taxon>Pterygota</taxon>
        <taxon>Neoptera</taxon>
        <taxon>Endopterygota</taxon>
        <taxon>Hymenoptera</taxon>
        <taxon>Apocrita</taxon>
        <taxon>Aculeata</taxon>
        <taxon>Vespoidea</taxon>
        <taxon>Vespidae</taxon>
        <taxon>Vespinae</taxon>
        <taxon>Vespula</taxon>
    </lineage>
</organism>
<keyword evidence="3" id="KW-1185">Reference proteome</keyword>
<proteinExistence type="predicted"/>
<dbReference type="AlphaFoldDB" id="A0ABD2BLT4"/>
<accession>A0ABD2BLT4</accession>
<feature type="compositionally biased region" description="Acidic residues" evidence="1">
    <location>
        <begin position="38"/>
        <end position="90"/>
    </location>
</feature>
<feature type="region of interest" description="Disordered" evidence="1">
    <location>
        <begin position="1"/>
        <end position="118"/>
    </location>
</feature>
<dbReference type="Proteomes" id="UP001607302">
    <property type="component" value="Unassembled WGS sequence"/>
</dbReference>
<name>A0ABD2BLT4_VESSQ</name>
<feature type="compositionally biased region" description="Basic and acidic residues" evidence="1">
    <location>
        <begin position="1"/>
        <end position="17"/>
    </location>
</feature>
<dbReference type="EMBL" id="JAUDFV010000074">
    <property type="protein sequence ID" value="KAL2733716.1"/>
    <property type="molecule type" value="Genomic_DNA"/>
</dbReference>
<comment type="caution">
    <text evidence="2">The sequence shown here is derived from an EMBL/GenBank/DDBJ whole genome shotgun (WGS) entry which is preliminary data.</text>
</comment>
<reference evidence="2 3" key="1">
    <citation type="journal article" date="2024" name="Ann. Entomol. Soc. Am.">
        <title>Genomic analyses of the southern and eastern yellowjacket wasps (Hymenoptera: Vespidae) reveal evolutionary signatures of social life.</title>
        <authorList>
            <person name="Catto M.A."/>
            <person name="Caine P.B."/>
            <person name="Orr S.E."/>
            <person name="Hunt B.G."/>
            <person name="Goodisman M.A.D."/>
        </authorList>
    </citation>
    <scope>NUCLEOTIDE SEQUENCE [LARGE SCALE GENOMIC DNA]</scope>
    <source>
        <strain evidence="2">233</strain>
        <tissue evidence="2">Head and thorax</tissue>
    </source>
</reference>